<keyword evidence="4" id="KW-1133">Transmembrane helix</keyword>
<keyword evidence="2" id="KW-0245">EGF-like domain</keyword>
<dbReference type="Pfam" id="PF01400">
    <property type="entry name" value="Astacin"/>
    <property type="match status" value="1"/>
</dbReference>
<evidence type="ECO:0000256" key="1">
    <source>
        <dbReference type="ARBA" id="ARBA00032676"/>
    </source>
</evidence>
<dbReference type="InterPro" id="IPR000998">
    <property type="entry name" value="MAM_dom"/>
</dbReference>
<feature type="domain" description="MAM" evidence="6">
    <location>
        <begin position="98"/>
        <end position="148"/>
    </location>
</feature>
<evidence type="ECO:0000256" key="4">
    <source>
        <dbReference type="SAM" id="Phobius"/>
    </source>
</evidence>
<feature type="domain" description="Peptidase M12A" evidence="7">
    <location>
        <begin position="1"/>
        <end position="48"/>
    </location>
</feature>
<dbReference type="AlphaFoldDB" id="A0AAW0GZ61"/>
<dbReference type="CDD" id="cd00054">
    <property type="entry name" value="EGF_CA"/>
    <property type="match status" value="1"/>
</dbReference>
<dbReference type="InterPro" id="IPR008974">
    <property type="entry name" value="TRAF-like"/>
</dbReference>
<sequence length="312" mass="34951">MGHFHLTMNRKKHPTITTKIPEFNSIIGQRLDFSAIDLERLNRMYNCTATHTLLDQCAFEKANICGMIQGTSDDDDWVRGGQQSAWTGGPHLGGTCKGDSDHNWKIAHVTLTEEKKFRYLFQGTKAINGSVIWDRPSQVGVYDNTCGCYRSIDWGWGQAISHELLQMRPFIKDDTLIIFVDFEGASCLERKLWKSYVGESPAKQPGPGTTQPTEALSEESMEDHNWPQYFRDPCNPNPCQNEGICVNVKGMASCRCVSGHAFFYTGERCQAMQVHGSVLGLVIGGITGLIFLTFVTFTNTYQKLLQEADPCC</sequence>
<dbReference type="GO" id="GO:0016020">
    <property type="term" value="C:membrane"/>
    <property type="evidence" value="ECO:0007669"/>
    <property type="project" value="InterPro"/>
</dbReference>
<dbReference type="SUPFAM" id="SSF57196">
    <property type="entry name" value="EGF/Laminin"/>
    <property type="match status" value="1"/>
</dbReference>
<keyword evidence="4" id="KW-0812">Transmembrane</keyword>
<evidence type="ECO:0000256" key="2">
    <source>
        <dbReference type="PROSITE-ProRule" id="PRU00076"/>
    </source>
</evidence>
<feature type="domain" description="EGF-like" evidence="5">
    <location>
        <begin position="230"/>
        <end position="270"/>
    </location>
</feature>
<evidence type="ECO:0000259" key="5">
    <source>
        <dbReference type="PROSITE" id="PS50026"/>
    </source>
</evidence>
<feature type="region of interest" description="Disordered" evidence="3">
    <location>
        <begin position="199"/>
        <end position="218"/>
    </location>
</feature>
<feature type="transmembrane region" description="Helical" evidence="4">
    <location>
        <begin position="278"/>
        <end position="297"/>
    </location>
</feature>
<proteinExistence type="predicted"/>
<dbReference type="Pfam" id="PF00008">
    <property type="entry name" value="EGF"/>
    <property type="match status" value="1"/>
</dbReference>
<dbReference type="Gene3D" id="2.60.210.10">
    <property type="entry name" value="Apoptosis, Tumor Necrosis Factor Receptor Associated Protein 2, Chain A"/>
    <property type="match status" value="1"/>
</dbReference>
<dbReference type="GO" id="GO:0004222">
    <property type="term" value="F:metalloendopeptidase activity"/>
    <property type="evidence" value="ECO:0007669"/>
    <property type="project" value="InterPro"/>
</dbReference>
<dbReference type="Gene3D" id="2.10.25.10">
    <property type="entry name" value="Laminin"/>
    <property type="match status" value="1"/>
</dbReference>
<dbReference type="Gene3D" id="3.40.390.10">
    <property type="entry name" value="Collagenase (Catalytic Domain)"/>
    <property type="match status" value="1"/>
</dbReference>
<feature type="domain" description="MAM" evidence="6">
    <location>
        <begin position="55"/>
        <end position="91"/>
    </location>
</feature>
<dbReference type="EMBL" id="JBBHLL010001739">
    <property type="protein sequence ID" value="KAK7795802.1"/>
    <property type="molecule type" value="Genomic_DNA"/>
</dbReference>
<dbReference type="GO" id="GO:0006508">
    <property type="term" value="P:proteolysis"/>
    <property type="evidence" value="ECO:0007669"/>
    <property type="project" value="InterPro"/>
</dbReference>
<evidence type="ECO:0000313" key="9">
    <source>
        <dbReference type="Proteomes" id="UP001488838"/>
    </source>
</evidence>
<dbReference type="FunFam" id="2.10.25.10:FF:000363">
    <property type="entry name" value="Meprin A subunit"/>
    <property type="match status" value="1"/>
</dbReference>
<evidence type="ECO:0000256" key="3">
    <source>
        <dbReference type="SAM" id="MobiDB-lite"/>
    </source>
</evidence>
<dbReference type="InterPro" id="IPR024079">
    <property type="entry name" value="MetalloPept_cat_dom_sf"/>
</dbReference>
<organism evidence="8 9">
    <name type="scientific">Myodes glareolus</name>
    <name type="common">Bank vole</name>
    <name type="synonym">Clethrionomys glareolus</name>
    <dbReference type="NCBI Taxonomy" id="447135"/>
    <lineage>
        <taxon>Eukaryota</taxon>
        <taxon>Metazoa</taxon>
        <taxon>Chordata</taxon>
        <taxon>Craniata</taxon>
        <taxon>Vertebrata</taxon>
        <taxon>Euteleostomi</taxon>
        <taxon>Mammalia</taxon>
        <taxon>Eutheria</taxon>
        <taxon>Euarchontoglires</taxon>
        <taxon>Glires</taxon>
        <taxon>Rodentia</taxon>
        <taxon>Myomorpha</taxon>
        <taxon>Muroidea</taxon>
        <taxon>Cricetidae</taxon>
        <taxon>Arvicolinae</taxon>
        <taxon>Myodes</taxon>
    </lineage>
</organism>
<reference evidence="8 9" key="1">
    <citation type="journal article" date="2023" name="bioRxiv">
        <title>Conserved and derived expression patterns and positive selection on dental genes reveal complex evolutionary context of ever-growing rodent molars.</title>
        <authorList>
            <person name="Calamari Z.T."/>
            <person name="Song A."/>
            <person name="Cohen E."/>
            <person name="Akter M."/>
            <person name="Roy R.D."/>
            <person name="Hallikas O."/>
            <person name="Christensen M.M."/>
            <person name="Li P."/>
            <person name="Marangoni P."/>
            <person name="Jernvall J."/>
            <person name="Klein O.D."/>
        </authorList>
    </citation>
    <scope>NUCLEOTIDE SEQUENCE [LARGE SCALE GENOMIC DNA]</scope>
    <source>
        <strain evidence="8">V071</strain>
    </source>
</reference>
<dbReference type="Proteomes" id="UP001488838">
    <property type="component" value="Unassembled WGS sequence"/>
</dbReference>
<evidence type="ECO:0000259" key="7">
    <source>
        <dbReference type="PROSITE" id="PS51864"/>
    </source>
</evidence>
<evidence type="ECO:0000259" key="6">
    <source>
        <dbReference type="PROSITE" id="PS50060"/>
    </source>
</evidence>
<dbReference type="PROSITE" id="PS51864">
    <property type="entry name" value="ASTACIN"/>
    <property type="match status" value="1"/>
</dbReference>
<keyword evidence="4" id="KW-0472">Membrane</keyword>
<protein>
    <recommendedName>
        <fullName evidence="1">Endopeptidase-2</fullName>
    </recommendedName>
</protein>
<accession>A0AAW0GZ61</accession>
<evidence type="ECO:0000313" key="8">
    <source>
        <dbReference type="EMBL" id="KAK7795802.1"/>
    </source>
</evidence>
<comment type="caution">
    <text evidence="2">Lacks conserved residue(s) required for the propagation of feature annotation.</text>
</comment>
<comment type="caution">
    <text evidence="8">The sequence shown here is derived from an EMBL/GenBank/DDBJ whole genome shotgun (WGS) entry which is preliminary data.</text>
</comment>
<dbReference type="InterPro" id="IPR001506">
    <property type="entry name" value="Peptidase_M12A"/>
</dbReference>
<gene>
    <name evidence="8" type="ORF">U0070_009294</name>
</gene>
<dbReference type="PROSITE" id="PS50060">
    <property type="entry name" value="MAM_2"/>
    <property type="match status" value="2"/>
</dbReference>
<dbReference type="PROSITE" id="PS50026">
    <property type="entry name" value="EGF_3"/>
    <property type="match status" value="1"/>
</dbReference>
<dbReference type="SUPFAM" id="SSF49599">
    <property type="entry name" value="TRAF domain-like"/>
    <property type="match status" value="1"/>
</dbReference>
<keyword evidence="9" id="KW-1185">Reference proteome</keyword>
<name>A0AAW0GZ61_MYOGA</name>
<dbReference type="InterPro" id="IPR000742">
    <property type="entry name" value="EGF"/>
</dbReference>